<dbReference type="Proteomes" id="UP000593566">
    <property type="component" value="Unassembled WGS sequence"/>
</dbReference>
<comment type="subcellular location">
    <subcellularLocation>
        <location evidence="1">Membrane</location>
        <topology evidence="1">Single-pass membrane protein</topology>
    </subcellularLocation>
</comment>
<evidence type="ECO:0000256" key="6">
    <source>
        <dbReference type="SAM" id="Phobius"/>
    </source>
</evidence>
<reference evidence="8 9" key="1">
    <citation type="journal article" date="2020" name="Genomics">
        <title>Complete, high-quality genomes from long-read metagenomic sequencing of two wolf lichen thalli reveals enigmatic genome architecture.</title>
        <authorList>
            <person name="McKenzie S.K."/>
            <person name="Walston R.F."/>
            <person name="Allen J.L."/>
        </authorList>
    </citation>
    <scope>NUCLEOTIDE SEQUENCE [LARGE SCALE GENOMIC DNA]</scope>
    <source>
        <strain evidence="8">WasteWater1</strain>
    </source>
</reference>
<dbReference type="PANTHER" id="PTHR15549">
    <property type="entry name" value="PAIRED IMMUNOGLOBULIN-LIKE TYPE 2 RECEPTOR"/>
    <property type="match status" value="1"/>
</dbReference>
<sequence>MLPQLAGHLLFFLATTSLLPSTASADTANWLFPAYVQNAPPITLESQDTIDASWTSEFVAPVLVMFCQTGNDGDFSINFESPIPVLPNGSYAIPLNSVQDTDSGCHLNLNETNGPLMGTANSSNSGNFLVNVQSDRSATTWSTSIAAATTSSSISTSTSTPTTTSASASSSSSGTPSAAAATATGKSASPQPNNGLSSGAKAGIGVGVSLGVLALISAGLLLWTRARRKQRQIPPPESQKQEYAGTYASEVNGNHIPAEMDGRNLQEEKDGFPIARRQTAGELEADPAR</sequence>
<gene>
    <name evidence="8" type="ORF">HO133_007896</name>
</gene>
<keyword evidence="4 6" id="KW-0472">Membrane</keyword>
<dbReference type="RefSeq" id="XP_037156100.1">
    <property type="nucleotide sequence ID" value="XM_037298764.1"/>
</dbReference>
<keyword evidence="7" id="KW-0732">Signal</keyword>
<accession>A0A8H6CS05</accession>
<feature type="compositionally biased region" description="Low complexity" evidence="5">
    <location>
        <begin position="150"/>
        <end position="189"/>
    </location>
</feature>
<feature type="signal peptide" evidence="7">
    <location>
        <begin position="1"/>
        <end position="25"/>
    </location>
</feature>
<feature type="region of interest" description="Disordered" evidence="5">
    <location>
        <begin position="252"/>
        <end position="289"/>
    </location>
</feature>
<evidence type="ECO:0000313" key="9">
    <source>
        <dbReference type="Proteomes" id="UP000593566"/>
    </source>
</evidence>
<organism evidence="8 9">
    <name type="scientific">Letharia lupina</name>
    <dbReference type="NCBI Taxonomy" id="560253"/>
    <lineage>
        <taxon>Eukaryota</taxon>
        <taxon>Fungi</taxon>
        <taxon>Dikarya</taxon>
        <taxon>Ascomycota</taxon>
        <taxon>Pezizomycotina</taxon>
        <taxon>Lecanoromycetes</taxon>
        <taxon>OSLEUM clade</taxon>
        <taxon>Lecanoromycetidae</taxon>
        <taxon>Lecanorales</taxon>
        <taxon>Lecanorineae</taxon>
        <taxon>Parmeliaceae</taxon>
        <taxon>Letharia</taxon>
    </lineage>
</organism>
<keyword evidence="3 6" id="KW-1133">Transmembrane helix</keyword>
<dbReference type="GeneID" id="59336293"/>
<evidence type="ECO:0000256" key="3">
    <source>
        <dbReference type="ARBA" id="ARBA00022989"/>
    </source>
</evidence>
<feature type="transmembrane region" description="Helical" evidence="6">
    <location>
        <begin position="202"/>
        <end position="223"/>
    </location>
</feature>
<feature type="chain" id="PRO_5034931722" evidence="7">
    <location>
        <begin position="26"/>
        <end position="289"/>
    </location>
</feature>
<name>A0A8H6CS05_9LECA</name>
<dbReference type="PANTHER" id="PTHR15549:SF30">
    <property type="entry name" value="MID2 DOMAIN-CONTAINING PROTEIN"/>
    <property type="match status" value="1"/>
</dbReference>
<evidence type="ECO:0000313" key="8">
    <source>
        <dbReference type="EMBL" id="KAF6228166.1"/>
    </source>
</evidence>
<evidence type="ECO:0000256" key="4">
    <source>
        <dbReference type="ARBA" id="ARBA00023136"/>
    </source>
</evidence>
<evidence type="ECO:0000256" key="1">
    <source>
        <dbReference type="ARBA" id="ARBA00004167"/>
    </source>
</evidence>
<dbReference type="EMBL" id="JACCJB010000004">
    <property type="protein sequence ID" value="KAF6228166.1"/>
    <property type="molecule type" value="Genomic_DNA"/>
</dbReference>
<dbReference type="GO" id="GO:0016020">
    <property type="term" value="C:membrane"/>
    <property type="evidence" value="ECO:0007669"/>
    <property type="project" value="UniProtKB-SubCell"/>
</dbReference>
<feature type="region of interest" description="Disordered" evidence="5">
    <location>
        <begin position="150"/>
        <end position="194"/>
    </location>
</feature>
<dbReference type="InterPro" id="IPR051694">
    <property type="entry name" value="Immunoregulatory_rcpt-like"/>
</dbReference>
<feature type="compositionally biased region" description="Basic and acidic residues" evidence="5">
    <location>
        <begin position="258"/>
        <end position="271"/>
    </location>
</feature>
<protein>
    <submittedName>
        <fullName evidence="8">Uncharacterized protein</fullName>
    </submittedName>
</protein>
<dbReference type="GO" id="GO:0071944">
    <property type="term" value="C:cell periphery"/>
    <property type="evidence" value="ECO:0007669"/>
    <property type="project" value="UniProtKB-ARBA"/>
</dbReference>
<dbReference type="AlphaFoldDB" id="A0A8H6CS05"/>
<evidence type="ECO:0000256" key="5">
    <source>
        <dbReference type="SAM" id="MobiDB-lite"/>
    </source>
</evidence>
<evidence type="ECO:0000256" key="2">
    <source>
        <dbReference type="ARBA" id="ARBA00022692"/>
    </source>
</evidence>
<evidence type="ECO:0000256" key="7">
    <source>
        <dbReference type="SAM" id="SignalP"/>
    </source>
</evidence>
<proteinExistence type="predicted"/>
<keyword evidence="2 6" id="KW-0812">Transmembrane</keyword>
<keyword evidence="9" id="KW-1185">Reference proteome</keyword>
<comment type="caution">
    <text evidence="8">The sequence shown here is derived from an EMBL/GenBank/DDBJ whole genome shotgun (WGS) entry which is preliminary data.</text>
</comment>